<organism evidence="12">
    <name type="scientific">Candidatus Shikimatogenerans sp. Tduv</name>
    <dbReference type="NCBI Taxonomy" id="3158567"/>
    <lineage>
        <taxon>Bacteria</taxon>
        <taxon>Pseudomonadati</taxon>
        <taxon>Bacteroidota</taxon>
        <taxon>Flavobacteriia</taxon>
        <taxon>Flavobacteriales</taxon>
        <taxon>Candidatus Shikimatogenerans</taxon>
    </lineage>
</organism>
<dbReference type="Gene3D" id="3.40.50.620">
    <property type="entry name" value="HUPs"/>
    <property type="match status" value="1"/>
</dbReference>
<evidence type="ECO:0000256" key="6">
    <source>
        <dbReference type="ARBA" id="ARBA00022840"/>
    </source>
</evidence>
<dbReference type="InterPro" id="IPR004506">
    <property type="entry name" value="MnmA-like"/>
</dbReference>
<name>A0AAU7QR47_9FLAO</name>
<evidence type="ECO:0000259" key="10">
    <source>
        <dbReference type="Pfam" id="PF20258"/>
    </source>
</evidence>
<dbReference type="GO" id="GO:0103016">
    <property type="term" value="F:tRNA-uridine 2-sulfurtransferase activity"/>
    <property type="evidence" value="ECO:0007669"/>
    <property type="project" value="UniProtKB-EC"/>
</dbReference>
<evidence type="ECO:0000313" key="12">
    <source>
        <dbReference type="EMBL" id="XBT18298.1"/>
    </source>
</evidence>
<feature type="domain" description="tRNA-specific 2-thiouridylase MnmA-like C-terminal" evidence="10">
    <location>
        <begin position="314"/>
        <end position="378"/>
    </location>
</feature>
<evidence type="ECO:0000256" key="1">
    <source>
        <dbReference type="ARBA" id="ARBA00011949"/>
    </source>
</evidence>
<dbReference type="PANTHER" id="PTHR11933:SF5">
    <property type="entry name" value="MITOCHONDRIAL TRNA-SPECIFIC 2-THIOURIDYLASE 1"/>
    <property type="match status" value="1"/>
</dbReference>
<comment type="catalytic activity">
    <reaction evidence="9">
        <text>S-sulfanyl-L-cysteinyl-[protein] + uridine(34) in tRNA + AH2 + ATP = 2-thiouridine(34) in tRNA + L-cysteinyl-[protein] + A + AMP + diphosphate + H(+)</text>
        <dbReference type="Rhea" id="RHEA:47032"/>
        <dbReference type="Rhea" id="RHEA-COMP:10131"/>
        <dbReference type="Rhea" id="RHEA-COMP:11726"/>
        <dbReference type="Rhea" id="RHEA-COMP:11727"/>
        <dbReference type="Rhea" id="RHEA-COMP:11728"/>
        <dbReference type="ChEBI" id="CHEBI:13193"/>
        <dbReference type="ChEBI" id="CHEBI:15378"/>
        <dbReference type="ChEBI" id="CHEBI:17499"/>
        <dbReference type="ChEBI" id="CHEBI:29950"/>
        <dbReference type="ChEBI" id="CHEBI:30616"/>
        <dbReference type="ChEBI" id="CHEBI:33019"/>
        <dbReference type="ChEBI" id="CHEBI:61963"/>
        <dbReference type="ChEBI" id="CHEBI:65315"/>
        <dbReference type="ChEBI" id="CHEBI:87170"/>
        <dbReference type="ChEBI" id="CHEBI:456215"/>
        <dbReference type="EC" id="2.8.1.13"/>
    </reaction>
</comment>
<dbReference type="Pfam" id="PF20259">
    <property type="entry name" value="tRNA_Me_trans_M"/>
    <property type="match status" value="1"/>
</dbReference>
<dbReference type="InterPro" id="IPR014729">
    <property type="entry name" value="Rossmann-like_a/b/a_fold"/>
</dbReference>
<keyword evidence="4" id="KW-0819">tRNA processing</keyword>
<proteinExistence type="predicted"/>
<dbReference type="GO" id="GO:0005524">
    <property type="term" value="F:ATP binding"/>
    <property type="evidence" value="ECO:0007669"/>
    <property type="project" value="UniProtKB-KW"/>
</dbReference>
<sequence>MKKKVIILLSGGVDSSISLYLIKNKYIIIGAIFIKINNKCNNEDENIARLIANRFKIPFYLINLKKEYNNYVMKYFINNYYKGYTPNPDIICNYKIKFNSLLKKIKILKYNYIITGHYAIIKKKIYNNERIYNLYESIDKEKDQSYFLSRLNAKQLKLLKFPLGKYTKKKIRFLAKKYNFINYNKKSTKGICFIGKLPIKNILKFNKKGVIFLLKNFKINSIYIKNIYKYNFHNIKYNFYNYKIIGNHKGCIGYTRGQRKGLKLGGYKKPLYIIDLNVKKNIIYMGENINHYMLYNNSVFIKKYDIHFIDKFFKKKIKKKKKIKILSRYRDKQILQKTYLYKNYKGYIFIFKKKQFCIAKGQFLVFQKKNKILGNGIINKYNNIVI</sequence>
<dbReference type="Pfam" id="PF03054">
    <property type="entry name" value="tRNA_Me_trans"/>
    <property type="match status" value="1"/>
</dbReference>
<dbReference type="NCBIfam" id="NF001138">
    <property type="entry name" value="PRK00143.1"/>
    <property type="match status" value="1"/>
</dbReference>
<keyword evidence="6" id="KW-0067">ATP-binding</keyword>
<dbReference type="GO" id="GO:0002143">
    <property type="term" value="P:tRNA wobble position uridine thiolation"/>
    <property type="evidence" value="ECO:0007669"/>
    <property type="project" value="TreeGrafter"/>
</dbReference>
<dbReference type="SUPFAM" id="SSF52402">
    <property type="entry name" value="Adenine nucleotide alpha hydrolases-like"/>
    <property type="match status" value="1"/>
</dbReference>
<dbReference type="NCBIfam" id="TIGR00420">
    <property type="entry name" value="trmU"/>
    <property type="match status" value="1"/>
</dbReference>
<evidence type="ECO:0000256" key="8">
    <source>
        <dbReference type="ARBA" id="ARBA00023157"/>
    </source>
</evidence>
<dbReference type="InterPro" id="IPR023382">
    <property type="entry name" value="MnmA-like_central_sf"/>
</dbReference>
<evidence type="ECO:0000256" key="7">
    <source>
        <dbReference type="ARBA" id="ARBA00022884"/>
    </source>
</evidence>
<dbReference type="Pfam" id="PF20258">
    <property type="entry name" value="tRNA_Me_trans_C"/>
    <property type="match status" value="1"/>
</dbReference>
<dbReference type="Gene3D" id="2.40.30.10">
    <property type="entry name" value="Translation factors"/>
    <property type="match status" value="1"/>
</dbReference>
<dbReference type="EC" id="2.8.1.13" evidence="1"/>
<keyword evidence="7" id="KW-0694">RNA-binding</keyword>
<keyword evidence="3 12" id="KW-0808">Transferase</keyword>
<dbReference type="AlphaFoldDB" id="A0AAU7QR47"/>
<evidence type="ECO:0000256" key="9">
    <source>
        <dbReference type="ARBA" id="ARBA00051542"/>
    </source>
</evidence>
<dbReference type="Gene3D" id="2.30.30.280">
    <property type="entry name" value="Adenine nucleotide alpha hydrolases-like domains"/>
    <property type="match status" value="1"/>
</dbReference>
<keyword evidence="5" id="KW-0547">Nucleotide-binding</keyword>
<evidence type="ECO:0000256" key="4">
    <source>
        <dbReference type="ARBA" id="ARBA00022694"/>
    </source>
</evidence>
<gene>
    <name evidence="12" type="primary">mnmA</name>
    <name evidence="12" type="ORF">ABNO50_00535</name>
</gene>
<evidence type="ECO:0000259" key="11">
    <source>
        <dbReference type="Pfam" id="PF20259"/>
    </source>
</evidence>
<dbReference type="PANTHER" id="PTHR11933">
    <property type="entry name" value="TRNA 5-METHYLAMINOMETHYL-2-THIOURIDYLATE -METHYLTRANSFERASE"/>
    <property type="match status" value="1"/>
</dbReference>
<accession>A0AAU7QR47</accession>
<dbReference type="InterPro" id="IPR046885">
    <property type="entry name" value="MnmA-like_C"/>
</dbReference>
<protein>
    <recommendedName>
        <fullName evidence="1">tRNA-uridine 2-sulfurtransferase</fullName>
        <ecNumber evidence="1">2.8.1.13</ecNumber>
    </recommendedName>
</protein>
<dbReference type="InterPro" id="IPR046884">
    <property type="entry name" value="MnmA-like_central"/>
</dbReference>
<feature type="domain" description="tRNA-specific 2-thiouridylase MnmA-like central" evidence="11">
    <location>
        <begin position="242"/>
        <end position="286"/>
    </location>
</feature>
<dbReference type="EMBL" id="CP157894">
    <property type="protein sequence ID" value="XBT18298.1"/>
    <property type="molecule type" value="Genomic_DNA"/>
</dbReference>
<dbReference type="CDD" id="cd01998">
    <property type="entry name" value="MnmA_TRMU-like"/>
    <property type="match status" value="1"/>
</dbReference>
<evidence type="ECO:0000256" key="3">
    <source>
        <dbReference type="ARBA" id="ARBA00022679"/>
    </source>
</evidence>
<evidence type="ECO:0000256" key="2">
    <source>
        <dbReference type="ARBA" id="ARBA00022555"/>
    </source>
</evidence>
<keyword evidence="8" id="KW-1015">Disulfide bond</keyword>
<reference evidence="12" key="1">
    <citation type="submission" date="2024-06" db="EMBL/GenBank/DDBJ databases">
        <title>Diversity, functionality, and evolutionary history of bacterial symbionts in false click beetles (Coleoptera, Throscidae).</title>
        <authorList>
            <person name="Wierz J.C."/>
            <person name="Malm H."/>
            <person name="Kaltenpoth M."/>
            <person name="Engl T."/>
        </authorList>
    </citation>
    <scope>NUCLEOTIDE SEQUENCE</scope>
    <source>
        <strain evidence="12">Tduv</strain>
    </source>
</reference>
<keyword evidence="2" id="KW-0820">tRNA-binding</keyword>
<evidence type="ECO:0000256" key="5">
    <source>
        <dbReference type="ARBA" id="ARBA00022741"/>
    </source>
</evidence>
<dbReference type="GO" id="GO:0000049">
    <property type="term" value="F:tRNA binding"/>
    <property type="evidence" value="ECO:0007669"/>
    <property type="project" value="UniProtKB-KW"/>
</dbReference>